<dbReference type="Gene3D" id="3.40.50.10890">
    <property type="match status" value="1"/>
</dbReference>
<dbReference type="SMART" id="SM00849">
    <property type="entry name" value="Lactamase_B"/>
    <property type="match status" value="1"/>
</dbReference>
<comment type="caution">
    <text evidence="2">The sequence shown here is derived from an EMBL/GenBank/DDBJ whole genome shotgun (WGS) entry which is preliminary data.</text>
</comment>
<dbReference type="InterPro" id="IPR011108">
    <property type="entry name" value="RMMBL"/>
</dbReference>
<dbReference type="PANTHER" id="PTHR11203">
    <property type="entry name" value="CLEAVAGE AND POLYADENYLATION SPECIFICITY FACTOR FAMILY MEMBER"/>
    <property type="match status" value="1"/>
</dbReference>
<dbReference type="InterPro" id="IPR001279">
    <property type="entry name" value="Metallo-B-lactamas"/>
</dbReference>
<organism evidence="2 3">
    <name type="scientific">Adonisia turfae CCMR0081</name>
    <dbReference type="NCBI Taxonomy" id="2292702"/>
    <lineage>
        <taxon>Bacteria</taxon>
        <taxon>Bacillati</taxon>
        <taxon>Cyanobacteriota</taxon>
        <taxon>Adonisia</taxon>
        <taxon>Adonisia turfae</taxon>
    </lineage>
</organism>
<gene>
    <name evidence="2" type="ORF">DXZ20_05675</name>
</gene>
<accession>A0A6M0RG48</accession>
<dbReference type="EMBL" id="QXHD01000004">
    <property type="protein sequence ID" value="NEZ55175.1"/>
    <property type="molecule type" value="Genomic_DNA"/>
</dbReference>
<sequence length="559" mass="62351">MGADVVLPPIGSSAIADGNTVVCYPYGVGHGDEGVSLGLVIGRHRILLDCGLEDITPLEEHPPPDAVFCSHAHVDHGRSLNLLRQWWPHVPIYATAGTVALLGDRLLADSIQILPWRMPIELADNLTVELWPAGHLPGAACTLFTYAQDSRTYKIFYTGDCFLSSTRLVDGLPLAALRGLNPDVLIVEGSLGATCYPNRRQQEHQLIERLRSHLDQLRCVVFPVPMLGLGQELLMLWRSHYHFTGQPLTIWVDPALASSCDAYLELLEQMPDAFPRNVQNFAQHQSIFWDDRINPTIKRLSSLPLEPQIGSFDAPAVLLVHPATPVDLYCQRYRGAWSVFLPEQADLRSWQRELDAHGPAYDWFDSLKNATVSGTVQLETYQLYSHCDGDGTTQLIHNLRPRHVVLVHGQLERLSALANLESLQSRYQVHIPLPGNPLSLFLDTRFASLPPPSEPTFEGTVSDSRDQVSLQLPPTITADARWQSFAETGIIEARWQGENLVLRGVDSSELVEITNRLAPDRIACDNCQFYQQRSCQQPRSPLFGRLVAPDGHCPEFTSR</sequence>
<evidence type="ECO:0000313" key="2">
    <source>
        <dbReference type="EMBL" id="NEZ55175.1"/>
    </source>
</evidence>
<reference evidence="2 3" key="1">
    <citation type="journal article" date="2020" name="Microb. Ecol.">
        <title>Ecogenomics of the Marine Benthic Filamentous Cyanobacterium Adonisia.</title>
        <authorList>
            <person name="Walter J.M."/>
            <person name="Coutinho F.H."/>
            <person name="Leomil L."/>
            <person name="Hargreaves P.I."/>
            <person name="Campeao M.E."/>
            <person name="Vieira V.V."/>
            <person name="Silva B.S."/>
            <person name="Fistarol G.O."/>
            <person name="Salomon P.S."/>
            <person name="Sawabe T."/>
            <person name="Mino S."/>
            <person name="Hosokawa M."/>
            <person name="Miyashita H."/>
            <person name="Maruyama F."/>
            <person name="van Verk M.C."/>
            <person name="Dutilh B.E."/>
            <person name="Thompson C.C."/>
            <person name="Thompson F.L."/>
        </authorList>
    </citation>
    <scope>NUCLEOTIDE SEQUENCE [LARGE SCALE GENOMIC DNA]</scope>
    <source>
        <strain evidence="2 3">CCMR0081</strain>
    </source>
</reference>
<proteinExistence type="predicted"/>
<dbReference type="SUPFAM" id="SSF56281">
    <property type="entry name" value="Metallo-hydrolase/oxidoreductase"/>
    <property type="match status" value="1"/>
</dbReference>
<dbReference type="Pfam" id="PF07521">
    <property type="entry name" value="RMMBL"/>
    <property type="match status" value="1"/>
</dbReference>
<keyword evidence="2" id="KW-0378">Hydrolase</keyword>
<protein>
    <submittedName>
        <fullName evidence="2">MBL fold metallo-hydrolase</fullName>
    </submittedName>
</protein>
<dbReference type="GO" id="GO:0004521">
    <property type="term" value="F:RNA endonuclease activity"/>
    <property type="evidence" value="ECO:0007669"/>
    <property type="project" value="TreeGrafter"/>
</dbReference>
<dbReference type="Pfam" id="PF12706">
    <property type="entry name" value="Lactamase_B_2"/>
    <property type="match status" value="1"/>
</dbReference>
<feature type="domain" description="Metallo-beta-lactamase" evidence="1">
    <location>
        <begin position="34"/>
        <end position="213"/>
    </location>
</feature>
<dbReference type="PANTHER" id="PTHR11203:SF37">
    <property type="entry name" value="INTEGRATOR COMPLEX SUBUNIT 11"/>
    <property type="match status" value="1"/>
</dbReference>
<keyword evidence="3" id="KW-1185">Reference proteome</keyword>
<dbReference type="InterPro" id="IPR036866">
    <property type="entry name" value="RibonucZ/Hydroxyglut_hydro"/>
</dbReference>
<evidence type="ECO:0000259" key="1">
    <source>
        <dbReference type="SMART" id="SM00849"/>
    </source>
</evidence>
<dbReference type="Gene3D" id="3.60.15.10">
    <property type="entry name" value="Ribonuclease Z/Hydroxyacylglutathione hydrolase-like"/>
    <property type="match status" value="2"/>
</dbReference>
<dbReference type="RefSeq" id="WP_163696932.1">
    <property type="nucleotide sequence ID" value="NZ_QXHD01000004.1"/>
</dbReference>
<dbReference type="GO" id="GO:0016787">
    <property type="term" value="F:hydrolase activity"/>
    <property type="evidence" value="ECO:0007669"/>
    <property type="project" value="UniProtKB-KW"/>
</dbReference>
<dbReference type="AlphaFoldDB" id="A0A6M0RG48"/>
<dbReference type="InterPro" id="IPR050698">
    <property type="entry name" value="MBL"/>
</dbReference>
<evidence type="ECO:0000313" key="3">
    <source>
        <dbReference type="Proteomes" id="UP000481033"/>
    </source>
</evidence>
<dbReference type="Proteomes" id="UP000481033">
    <property type="component" value="Unassembled WGS sequence"/>
</dbReference>
<name>A0A6M0RG48_9CYAN</name>